<evidence type="ECO:0000313" key="1">
    <source>
        <dbReference type="EMBL" id="MET6999921.1"/>
    </source>
</evidence>
<keyword evidence="2" id="KW-1185">Reference proteome</keyword>
<name>A0ABV2TA77_9BACT</name>
<reference evidence="1 2" key="1">
    <citation type="submission" date="2024-06" db="EMBL/GenBank/DDBJ databases">
        <title>Chitinophaga defluvii sp. nov., isolated from municipal sewage.</title>
        <authorList>
            <person name="Zhang L."/>
        </authorList>
    </citation>
    <scope>NUCLEOTIDE SEQUENCE [LARGE SCALE GENOMIC DNA]</scope>
    <source>
        <strain evidence="1 2">H8</strain>
    </source>
</reference>
<dbReference type="RefSeq" id="WP_354662482.1">
    <property type="nucleotide sequence ID" value="NZ_JBEXAC010000002.1"/>
</dbReference>
<gene>
    <name evidence="1" type="ORF">ABR189_21205</name>
</gene>
<comment type="caution">
    <text evidence="1">The sequence shown here is derived from an EMBL/GenBank/DDBJ whole genome shotgun (WGS) entry which is preliminary data.</text>
</comment>
<protein>
    <recommendedName>
        <fullName evidence="3">YD repeat-containing protein</fullName>
    </recommendedName>
</protein>
<proteinExistence type="predicted"/>
<dbReference type="Proteomes" id="UP001549749">
    <property type="component" value="Unassembled WGS sequence"/>
</dbReference>
<accession>A0ABV2TA77</accession>
<dbReference type="EMBL" id="JBEXAC010000002">
    <property type="protein sequence ID" value="MET6999921.1"/>
    <property type="molecule type" value="Genomic_DNA"/>
</dbReference>
<evidence type="ECO:0000313" key="2">
    <source>
        <dbReference type="Proteomes" id="UP001549749"/>
    </source>
</evidence>
<sequence>MPKQFSLVLIAVLLVAACRKSNTPPPPDNIIRPDSVFAMYLLPDMRTASLFSTIGTAYFTYNGNQIIKRAGGALPIAGTGYPIIATKQVFDTLLYDNNKITIITKARIDGITISPAEKVILLENGKMKQKILYSNNPDRPSNDTSFYFYGPDNRVAKVERYYGLGKELRLFTFNDKGNLQEVISTFYDRHSTAVNITVTENFSDYDNAVNTLKNYWMWSDFYYRSLSNNNFAKYSFTQVNADNTQHSNGTSNMTLHYDSNGWVDFSK</sequence>
<dbReference type="PROSITE" id="PS51257">
    <property type="entry name" value="PROKAR_LIPOPROTEIN"/>
    <property type="match status" value="1"/>
</dbReference>
<organism evidence="1 2">
    <name type="scientific">Chitinophaga defluvii</name>
    <dbReference type="NCBI Taxonomy" id="3163343"/>
    <lineage>
        <taxon>Bacteria</taxon>
        <taxon>Pseudomonadati</taxon>
        <taxon>Bacteroidota</taxon>
        <taxon>Chitinophagia</taxon>
        <taxon>Chitinophagales</taxon>
        <taxon>Chitinophagaceae</taxon>
        <taxon>Chitinophaga</taxon>
    </lineage>
</organism>
<evidence type="ECO:0008006" key="3">
    <source>
        <dbReference type="Google" id="ProtNLM"/>
    </source>
</evidence>